<dbReference type="SMART" id="SM00342">
    <property type="entry name" value="HTH_ARAC"/>
    <property type="match status" value="1"/>
</dbReference>
<feature type="modified residue" description="4-aspartylphosphate" evidence="4">
    <location>
        <position position="54"/>
    </location>
</feature>
<dbReference type="EMBL" id="KC246775">
    <property type="protein sequence ID" value="AHF23789.1"/>
    <property type="molecule type" value="Genomic_DNA"/>
</dbReference>
<dbReference type="Gene3D" id="1.10.10.60">
    <property type="entry name" value="Homeodomain-like"/>
    <property type="match status" value="2"/>
</dbReference>
<dbReference type="SUPFAM" id="SSF52172">
    <property type="entry name" value="CheY-like"/>
    <property type="match status" value="1"/>
</dbReference>
<evidence type="ECO:0000256" key="3">
    <source>
        <dbReference type="ARBA" id="ARBA00023163"/>
    </source>
</evidence>
<dbReference type="PANTHER" id="PTHR43280">
    <property type="entry name" value="ARAC-FAMILY TRANSCRIPTIONAL REGULATOR"/>
    <property type="match status" value="1"/>
</dbReference>
<dbReference type="InterPro" id="IPR020449">
    <property type="entry name" value="Tscrpt_reg_AraC-type_HTH"/>
</dbReference>
<dbReference type="Gene3D" id="3.40.50.2300">
    <property type="match status" value="1"/>
</dbReference>
<dbReference type="GO" id="GO:0043565">
    <property type="term" value="F:sequence-specific DNA binding"/>
    <property type="evidence" value="ECO:0007669"/>
    <property type="project" value="InterPro"/>
</dbReference>
<dbReference type="SMART" id="SM00448">
    <property type="entry name" value="REC"/>
    <property type="match status" value="1"/>
</dbReference>
<dbReference type="PANTHER" id="PTHR43280:SF28">
    <property type="entry name" value="HTH-TYPE TRANSCRIPTIONAL ACTIVATOR RHAS"/>
    <property type="match status" value="1"/>
</dbReference>
<dbReference type="Pfam" id="PF00072">
    <property type="entry name" value="Response_reg"/>
    <property type="match status" value="1"/>
</dbReference>
<keyword evidence="1" id="KW-0805">Transcription regulation</keyword>
<dbReference type="PROSITE" id="PS01124">
    <property type="entry name" value="HTH_ARAC_FAMILY_2"/>
    <property type="match status" value="1"/>
</dbReference>
<dbReference type="PRINTS" id="PR00032">
    <property type="entry name" value="HTHARAC"/>
</dbReference>
<evidence type="ECO:0000256" key="1">
    <source>
        <dbReference type="ARBA" id="ARBA00023015"/>
    </source>
</evidence>
<sequence>MNILIVDDEELAVQGILDGVNWEQLSFDKVLTARSYEDAVSIFGNTYIDILVSDIEMPGESGLKLIEYVNTHSPNTECIILSCHDEFDYAQAAVRLNCMEYVLKPIRYQKLTEILMRARERSAQRRRTEQIQHYGQQYIDALAKESRSDSANALDTAVQYIDSHLTDELSVRELASVCFISADHLTRLFKKKFGVSVSEYIQERRIRLAGELMRHQEMTISMVANKVGFGNYSYFTEQFKKYFGVTPREYQKKMQE</sequence>
<protein>
    <submittedName>
        <fullName evidence="7">AraC family two component transcriptional regulator</fullName>
    </submittedName>
</protein>
<reference evidence="7" key="1">
    <citation type="journal article" date="2013" name="PLoS ONE">
        <title>Metagenomic insights into the carbohydrate-active enzymes carried by the microorganisms adhering to solid digesta in the rumen of cows.</title>
        <authorList>
            <person name="Wang L."/>
            <person name="Hatem A."/>
            <person name="Catalyurek U.V."/>
            <person name="Morrison M."/>
            <person name="Yu Z."/>
        </authorList>
    </citation>
    <scope>NUCLEOTIDE SEQUENCE</scope>
</reference>
<organism evidence="7">
    <name type="scientific">uncultured bacterium Contig140</name>
    <dbReference type="NCBI Taxonomy" id="1393424"/>
    <lineage>
        <taxon>Bacteria</taxon>
        <taxon>environmental samples</taxon>
    </lineage>
</organism>
<keyword evidence="2" id="KW-0238">DNA-binding</keyword>
<accession>W0FK45</accession>
<dbReference type="InterPro" id="IPR009057">
    <property type="entry name" value="Homeodomain-like_sf"/>
</dbReference>
<evidence type="ECO:0000259" key="5">
    <source>
        <dbReference type="PROSITE" id="PS01124"/>
    </source>
</evidence>
<evidence type="ECO:0000259" key="6">
    <source>
        <dbReference type="PROSITE" id="PS50110"/>
    </source>
</evidence>
<dbReference type="InterPro" id="IPR001789">
    <property type="entry name" value="Sig_transdc_resp-reg_receiver"/>
</dbReference>
<evidence type="ECO:0000313" key="7">
    <source>
        <dbReference type="EMBL" id="AHF23789.1"/>
    </source>
</evidence>
<dbReference type="InterPro" id="IPR011006">
    <property type="entry name" value="CheY-like_superfamily"/>
</dbReference>
<dbReference type="Pfam" id="PF12833">
    <property type="entry name" value="HTH_18"/>
    <property type="match status" value="1"/>
</dbReference>
<feature type="domain" description="HTH araC/xylS-type" evidence="5">
    <location>
        <begin position="155"/>
        <end position="253"/>
    </location>
</feature>
<dbReference type="SUPFAM" id="SSF46689">
    <property type="entry name" value="Homeodomain-like"/>
    <property type="match status" value="2"/>
</dbReference>
<dbReference type="InterPro" id="IPR018060">
    <property type="entry name" value="HTH_AraC"/>
</dbReference>
<evidence type="ECO:0000256" key="4">
    <source>
        <dbReference type="PROSITE-ProRule" id="PRU00169"/>
    </source>
</evidence>
<dbReference type="AlphaFoldDB" id="W0FK45"/>
<dbReference type="CDD" id="cd17536">
    <property type="entry name" value="REC_YesN-like"/>
    <property type="match status" value="1"/>
</dbReference>
<proteinExistence type="predicted"/>
<dbReference type="PROSITE" id="PS50110">
    <property type="entry name" value="RESPONSE_REGULATORY"/>
    <property type="match status" value="1"/>
</dbReference>
<keyword evidence="3" id="KW-0804">Transcription</keyword>
<dbReference type="GO" id="GO:0003700">
    <property type="term" value="F:DNA-binding transcription factor activity"/>
    <property type="evidence" value="ECO:0007669"/>
    <property type="project" value="InterPro"/>
</dbReference>
<dbReference type="GO" id="GO:0000160">
    <property type="term" value="P:phosphorelay signal transduction system"/>
    <property type="evidence" value="ECO:0007669"/>
    <property type="project" value="InterPro"/>
</dbReference>
<keyword evidence="4" id="KW-0597">Phosphoprotein</keyword>
<evidence type="ECO:0000256" key="2">
    <source>
        <dbReference type="ARBA" id="ARBA00023125"/>
    </source>
</evidence>
<feature type="domain" description="Response regulatory" evidence="6">
    <location>
        <begin position="2"/>
        <end position="119"/>
    </location>
</feature>
<name>W0FK45_9BACT</name>